<name>A0A7R9G1W5_TIMSH</name>
<evidence type="ECO:0000313" key="6">
    <source>
        <dbReference type="EMBL" id="CAD7263848.1"/>
    </source>
</evidence>
<proteinExistence type="predicted"/>
<sequence>MKIGVQSSGFLTGLSEDARSKTMRDVFVTRVGLFDKSYMLGGRSVCAYKEGPLVCSGRKKVPGGVGKPAFRNPPVCVLVEGQHTSRVQLCTRSLLSDMPAVCTAGLCAGRRPVHLARSAVHTVAVSDMPAVCTAGLCAGRRPVHLARSAVHTVAVSDMPAVCTAGLCAGRRPVHLARSAVHTVAVADMPAVSTAGLCEVVYDRPSDLHTINQDVSINVAGITLFTMGGAAVVLILLLYVDTLRHIMRNAPPLVKTHSAFVLSVYPPQLTQRLSYLCVCADCSHEVVAMATYCAIIVPRAQLLAEAVTQGVFMASLYQLFCLLVAYCGGEAELIRRVKPNSLNLRVGPCCCWPCCCLPQVTVNKSVEHVRKLRMLILQLPVVQGLVYMILMVMWAEEEVSVLEREGTVVRTPASGNTRLFRSPDWEITSRNHVLVCVACCMRCRRSAAVWRCQREYLSGHPLTTFKSLYQVNYMYLQPVVVLSILFGIWGISMTIKMLAEVLKDHHMQGKFLVLQFVLLLAKMQGLVFRILVWASLLPCRPPITPTVYANLIYNSLMLAEMVILGIVARLLYRKELPDLDFIESRTQPQQVYAVGDICIPSPEKILASQEHKSAMEQDNNNVA</sequence>
<gene>
    <name evidence="6" type="ORF">TSIB3V08_LOCUS7915</name>
</gene>
<dbReference type="Pfam" id="PF03619">
    <property type="entry name" value="Solute_trans_a"/>
    <property type="match status" value="2"/>
</dbReference>
<feature type="transmembrane region" description="Helical" evidence="5">
    <location>
        <begin position="510"/>
        <end position="530"/>
    </location>
</feature>
<dbReference type="EMBL" id="OC003901">
    <property type="protein sequence ID" value="CAD7263848.1"/>
    <property type="molecule type" value="Genomic_DNA"/>
</dbReference>
<feature type="transmembrane region" description="Helical" evidence="5">
    <location>
        <begin position="373"/>
        <end position="394"/>
    </location>
</feature>
<evidence type="ECO:0008006" key="7">
    <source>
        <dbReference type="Google" id="ProtNLM"/>
    </source>
</evidence>
<dbReference type="SMART" id="SM01417">
    <property type="entry name" value="Solute_trans_a"/>
    <property type="match status" value="1"/>
</dbReference>
<evidence type="ECO:0000256" key="1">
    <source>
        <dbReference type="ARBA" id="ARBA00004141"/>
    </source>
</evidence>
<evidence type="ECO:0000256" key="4">
    <source>
        <dbReference type="ARBA" id="ARBA00023136"/>
    </source>
</evidence>
<dbReference type="AlphaFoldDB" id="A0A7R9G1W5"/>
<keyword evidence="4 5" id="KW-0472">Membrane</keyword>
<feature type="transmembrane region" description="Helical" evidence="5">
    <location>
        <begin position="474"/>
        <end position="498"/>
    </location>
</feature>
<protein>
    <recommendedName>
        <fullName evidence="7">Organic solute transporter alpha-like protein</fullName>
    </recommendedName>
</protein>
<comment type="subcellular location">
    <subcellularLocation>
        <location evidence="1">Membrane</location>
        <topology evidence="1">Multi-pass membrane protein</topology>
    </subcellularLocation>
</comment>
<organism evidence="6">
    <name type="scientific">Timema shepardi</name>
    <name type="common">Walking stick</name>
    <dbReference type="NCBI Taxonomy" id="629360"/>
    <lineage>
        <taxon>Eukaryota</taxon>
        <taxon>Metazoa</taxon>
        <taxon>Ecdysozoa</taxon>
        <taxon>Arthropoda</taxon>
        <taxon>Hexapoda</taxon>
        <taxon>Insecta</taxon>
        <taxon>Pterygota</taxon>
        <taxon>Neoptera</taxon>
        <taxon>Polyneoptera</taxon>
        <taxon>Phasmatodea</taxon>
        <taxon>Timematodea</taxon>
        <taxon>Timematoidea</taxon>
        <taxon>Timematidae</taxon>
        <taxon>Timema</taxon>
    </lineage>
</organism>
<dbReference type="InterPro" id="IPR005178">
    <property type="entry name" value="Ostalpha/TMEM184C"/>
</dbReference>
<feature type="transmembrane region" description="Helical" evidence="5">
    <location>
        <begin position="550"/>
        <end position="571"/>
    </location>
</feature>
<evidence type="ECO:0000256" key="3">
    <source>
        <dbReference type="ARBA" id="ARBA00022989"/>
    </source>
</evidence>
<reference evidence="6" key="1">
    <citation type="submission" date="2020-11" db="EMBL/GenBank/DDBJ databases">
        <authorList>
            <person name="Tran Van P."/>
        </authorList>
    </citation>
    <scope>NUCLEOTIDE SEQUENCE</scope>
</reference>
<feature type="transmembrane region" description="Helical" evidence="5">
    <location>
        <begin position="218"/>
        <end position="239"/>
    </location>
</feature>
<evidence type="ECO:0000256" key="5">
    <source>
        <dbReference type="SAM" id="Phobius"/>
    </source>
</evidence>
<evidence type="ECO:0000256" key="2">
    <source>
        <dbReference type="ARBA" id="ARBA00022692"/>
    </source>
</evidence>
<keyword evidence="2 5" id="KW-0812">Transmembrane</keyword>
<accession>A0A7R9G1W5</accession>
<dbReference type="GO" id="GO:0016020">
    <property type="term" value="C:membrane"/>
    <property type="evidence" value="ECO:0007669"/>
    <property type="project" value="UniProtKB-SubCell"/>
</dbReference>
<keyword evidence="3 5" id="KW-1133">Transmembrane helix</keyword>
<dbReference type="PANTHER" id="PTHR23423">
    <property type="entry name" value="ORGANIC SOLUTE TRANSPORTER-RELATED"/>
    <property type="match status" value="1"/>
</dbReference>